<organism evidence="7 8">
    <name type="scientific">Stephania yunnanensis</name>
    <dbReference type="NCBI Taxonomy" id="152371"/>
    <lineage>
        <taxon>Eukaryota</taxon>
        <taxon>Viridiplantae</taxon>
        <taxon>Streptophyta</taxon>
        <taxon>Embryophyta</taxon>
        <taxon>Tracheophyta</taxon>
        <taxon>Spermatophyta</taxon>
        <taxon>Magnoliopsida</taxon>
        <taxon>Ranunculales</taxon>
        <taxon>Menispermaceae</taxon>
        <taxon>Menispermoideae</taxon>
        <taxon>Cissampelideae</taxon>
        <taxon>Stephania</taxon>
    </lineage>
</organism>
<evidence type="ECO:0000256" key="5">
    <source>
        <dbReference type="ARBA" id="ARBA00023157"/>
    </source>
</evidence>
<dbReference type="InterPro" id="IPR036026">
    <property type="entry name" value="Seven-hairpin_glycosidases"/>
</dbReference>
<keyword evidence="4 6" id="KW-0378">Hydrolase</keyword>
<dbReference type="InterPro" id="IPR001382">
    <property type="entry name" value="Glyco_hydro_47"/>
</dbReference>
<evidence type="ECO:0000313" key="8">
    <source>
        <dbReference type="Proteomes" id="UP001420932"/>
    </source>
</evidence>
<keyword evidence="5" id="KW-1015">Disulfide bond</keyword>
<dbReference type="GO" id="GO:0005509">
    <property type="term" value="F:calcium ion binding"/>
    <property type="evidence" value="ECO:0007669"/>
    <property type="project" value="InterPro"/>
</dbReference>
<dbReference type="GO" id="GO:0005783">
    <property type="term" value="C:endoplasmic reticulum"/>
    <property type="evidence" value="ECO:0007669"/>
    <property type="project" value="TreeGrafter"/>
</dbReference>
<dbReference type="Proteomes" id="UP001420932">
    <property type="component" value="Unassembled WGS sequence"/>
</dbReference>
<keyword evidence="6" id="KW-0326">Glycosidase</keyword>
<name>A0AAP0LCU4_9MAGN</name>
<dbReference type="AlphaFoldDB" id="A0AAP0LCU4"/>
<dbReference type="EMBL" id="JBBNAF010000001">
    <property type="protein sequence ID" value="KAK9168696.1"/>
    <property type="molecule type" value="Genomic_DNA"/>
</dbReference>
<dbReference type="Pfam" id="PF01532">
    <property type="entry name" value="Glyco_hydro_47"/>
    <property type="match status" value="1"/>
</dbReference>
<gene>
    <name evidence="7" type="ORF">Syun_000836</name>
</gene>
<dbReference type="GO" id="GO:0005975">
    <property type="term" value="P:carbohydrate metabolic process"/>
    <property type="evidence" value="ECO:0007669"/>
    <property type="project" value="InterPro"/>
</dbReference>
<proteinExistence type="inferred from homology"/>
<dbReference type="GO" id="GO:0004571">
    <property type="term" value="F:mannosyl-oligosaccharide 1,2-alpha-mannosidase activity"/>
    <property type="evidence" value="ECO:0007669"/>
    <property type="project" value="InterPro"/>
</dbReference>
<dbReference type="PANTHER" id="PTHR11742">
    <property type="entry name" value="MANNOSYL-OLIGOSACCHARIDE ALPHA-1,2-MANNOSIDASE-RELATED"/>
    <property type="match status" value="1"/>
</dbReference>
<evidence type="ECO:0000313" key="7">
    <source>
        <dbReference type="EMBL" id="KAK9168696.1"/>
    </source>
</evidence>
<keyword evidence="8" id="KW-1185">Reference proteome</keyword>
<evidence type="ECO:0000256" key="6">
    <source>
        <dbReference type="RuleBase" id="RU361193"/>
    </source>
</evidence>
<evidence type="ECO:0000256" key="3">
    <source>
        <dbReference type="ARBA" id="ARBA00007658"/>
    </source>
</evidence>
<dbReference type="PANTHER" id="PTHR11742:SF6">
    <property type="entry name" value="MANNOSYL-OLIGOSACCHARIDE ALPHA-1,2-MANNOSIDASE IA-RELATED"/>
    <property type="match status" value="1"/>
</dbReference>
<comment type="cofactor">
    <cofactor evidence="1">
        <name>Ca(2+)</name>
        <dbReference type="ChEBI" id="CHEBI:29108"/>
    </cofactor>
</comment>
<dbReference type="InterPro" id="IPR012341">
    <property type="entry name" value="6hp_glycosidase-like_sf"/>
</dbReference>
<comment type="similarity">
    <text evidence="3 6">Belongs to the glycosyl hydrolase 47 family.</text>
</comment>
<dbReference type="InterPro" id="IPR050749">
    <property type="entry name" value="Glycosyl_Hydrolase_47"/>
</dbReference>
<comment type="caution">
    <text evidence="7">The sequence shown here is derived from an EMBL/GenBank/DDBJ whole genome shotgun (WGS) entry which is preliminary data.</text>
</comment>
<dbReference type="Gene3D" id="1.50.10.10">
    <property type="match status" value="1"/>
</dbReference>
<sequence>MDCLVVMTCFLKQLAELKLKAEENYVDVKRRQKLIEAMFHAWTSYESHVWGQDELRVGLPQSKDGVNSFGGFGATLIDSLDTLFIMGLEEQFQKAKE</sequence>
<dbReference type="GO" id="GO:0000139">
    <property type="term" value="C:Golgi membrane"/>
    <property type="evidence" value="ECO:0007669"/>
    <property type="project" value="TreeGrafter"/>
</dbReference>
<comment type="pathway">
    <text evidence="2">Protein modification; protein glycosylation.</text>
</comment>
<accession>A0AAP0LCU4</accession>
<evidence type="ECO:0000256" key="4">
    <source>
        <dbReference type="ARBA" id="ARBA00022801"/>
    </source>
</evidence>
<evidence type="ECO:0000256" key="1">
    <source>
        <dbReference type="ARBA" id="ARBA00001913"/>
    </source>
</evidence>
<dbReference type="SUPFAM" id="SSF48225">
    <property type="entry name" value="Seven-hairpin glycosidases"/>
    <property type="match status" value="1"/>
</dbReference>
<protein>
    <recommendedName>
        <fullName evidence="6">alpha-1,2-Mannosidase</fullName>
        <ecNumber evidence="6">3.2.1.-</ecNumber>
    </recommendedName>
</protein>
<dbReference type="EC" id="3.2.1.-" evidence="6"/>
<evidence type="ECO:0000256" key="2">
    <source>
        <dbReference type="ARBA" id="ARBA00004922"/>
    </source>
</evidence>
<reference evidence="7 8" key="1">
    <citation type="submission" date="2024-01" db="EMBL/GenBank/DDBJ databases">
        <title>Genome assemblies of Stephania.</title>
        <authorList>
            <person name="Yang L."/>
        </authorList>
    </citation>
    <scope>NUCLEOTIDE SEQUENCE [LARGE SCALE GENOMIC DNA]</scope>
    <source>
        <strain evidence="7">YNDBR</strain>
        <tissue evidence="7">Leaf</tissue>
    </source>
</reference>
<dbReference type="PRINTS" id="PR00747">
    <property type="entry name" value="GLYHDRLASE47"/>
</dbReference>